<evidence type="ECO:0000256" key="3">
    <source>
        <dbReference type="ARBA" id="ARBA00022527"/>
    </source>
</evidence>
<gene>
    <name evidence="14" type="ORF">M9Y10_020915</name>
</gene>
<dbReference type="Proteomes" id="UP001470230">
    <property type="component" value="Unassembled WGS sequence"/>
</dbReference>
<dbReference type="InterPro" id="IPR000719">
    <property type="entry name" value="Prot_kinase_dom"/>
</dbReference>
<comment type="catalytic activity">
    <reaction evidence="10">
        <text>L-tyrosyl-[protein] + ATP = O-phospho-L-tyrosyl-[protein] + ADP + H(+)</text>
        <dbReference type="Rhea" id="RHEA:10596"/>
        <dbReference type="Rhea" id="RHEA-COMP:10136"/>
        <dbReference type="Rhea" id="RHEA-COMP:20101"/>
        <dbReference type="ChEBI" id="CHEBI:15378"/>
        <dbReference type="ChEBI" id="CHEBI:30616"/>
        <dbReference type="ChEBI" id="CHEBI:46858"/>
        <dbReference type="ChEBI" id="CHEBI:61978"/>
        <dbReference type="ChEBI" id="CHEBI:456216"/>
        <dbReference type="EC" id="2.7.12.1"/>
    </reaction>
</comment>
<sequence length="403" mass="46294">MNAPLPDLNMPVTMPKGSRICTCRKSLSLAFSPIVENAPISPKEAINKYSSLLMPYEINEIQRFTEIYFLGYPNVKNSKDSYFYDKINSKDHLAYRYEIVKNLGSGSFGKVIQAIDHKTKKQVAIKILLSTEDSKAEASVLAMLNKHKCSNTIKGIDYFLFRSHACISFELLGDNLYTMQVKDNFRPIRQSVVKEYAFQIFTGLRDCAKIGIIHCDLKPENVCLCLDDSKKIKIIDFGSSCYEDKTFRSYIQSRYYRSPEVILRLKYGPKIDVWSAALVIIELLIGEPVFPGKNEFEMLNMMEELLGPVPRSMIKASRKKKYYFNEDLSMKSCPTFEPRKKKITLNTLLGPDASPQLIDFLSKCLTWKPNYRITALEALDHPWLQRKNFYYSTDSDGLPCLQK</sequence>
<dbReference type="Gene3D" id="3.30.10.30">
    <property type="entry name" value="DYRK"/>
    <property type="match status" value="1"/>
</dbReference>
<comment type="caution">
    <text evidence="14">The sequence shown here is derived from an EMBL/GenBank/DDBJ whole genome shotgun (WGS) entry which is preliminary data.</text>
</comment>
<evidence type="ECO:0000259" key="13">
    <source>
        <dbReference type="PROSITE" id="PS50011"/>
    </source>
</evidence>
<dbReference type="PANTHER" id="PTHR24058">
    <property type="entry name" value="DUAL SPECIFICITY PROTEIN KINASE"/>
    <property type="match status" value="1"/>
</dbReference>
<evidence type="ECO:0000256" key="12">
    <source>
        <dbReference type="RuleBase" id="RU000304"/>
    </source>
</evidence>
<name>A0ABR2HEV9_9EUKA</name>
<protein>
    <recommendedName>
        <fullName evidence="2">dual-specificity kinase</fullName>
        <ecNumber evidence="2">2.7.12.1</ecNumber>
    </recommendedName>
</protein>
<dbReference type="InterPro" id="IPR050494">
    <property type="entry name" value="Ser_Thr_dual-spec_kinase"/>
</dbReference>
<keyword evidence="5 11" id="KW-0547">Nucleotide-binding</keyword>
<dbReference type="SMART" id="SM00220">
    <property type="entry name" value="S_TKc"/>
    <property type="match status" value="1"/>
</dbReference>
<keyword evidence="4" id="KW-0808">Transferase</keyword>
<evidence type="ECO:0000256" key="9">
    <source>
        <dbReference type="ARBA" id="ARBA00049308"/>
    </source>
</evidence>
<evidence type="ECO:0000256" key="5">
    <source>
        <dbReference type="ARBA" id="ARBA00022741"/>
    </source>
</evidence>
<keyword evidence="6" id="KW-0418">Kinase</keyword>
<dbReference type="Gene3D" id="1.10.510.10">
    <property type="entry name" value="Transferase(Phosphotransferase) domain 1"/>
    <property type="match status" value="1"/>
</dbReference>
<keyword evidence="7 11" id="KW-0067">ATP-binding</keyword>
<feature type="binding site" evidence="11">
    <location>
        <position position="126"/>
    </location>
    <ligand>
        <name>ATP</name>
        <dbReference type="ChEBI" id="CHEBI:30616"/>
    </ligand>
</feature>
<evidence type="ECO:0000256" key="11">
    <source>
        <dbReference type="PROSITE-ProRule" id="PRU10141"/>
    </source>
</evidence>
<dbReference type="PROSITE" id="PS00107">
    <property type="entry name" value="PROTEIN_KINASE_ATP"/>
    <property type="match status" value="1"/>
</dbReference>
<dbReference type="EMBL" id="JAPFFF010000030">
    <property type="protein sequence ID" value="KAK8845977.1"/>
    <property type="molecule type" value="Genomic_DNA"/>
</dbReference>
<evidence type="ECO:0000256" key="4">
    <source>
        <dbReference type="ARBA" id="ARBA00022679"/>
    </source>
</evidence>
<proteinExistence type="inferred from homology"/>
<evidence type="ECO:0000256" key="8">
    <source>
        <dbReference type="ARBA" id="ARBA00049003"/>
    </source>
</evidence>
<dbReference type="SUPFAM" id="SSF56112">
    <property type="entry name" value="Protein kinase-like (PK-like)"/>
    <property type="match status" value="1"/>
</dbReference>
<organism evidence="14 15">
    <name type="scientific">Tritrichomonas musculus</name>
    <dbReference type="NCBI Taxonomy" id="1915356"/>
    <lineage>
        <taxon>Eukaryota</taxon>
        <taxon>Metamonada</taxon>
        <taxon>Parabasalia</taxon>
        <taxon>Tritrichomonadida</taxon>
        <taxon>Tritrichomonadidae</taxon>
        <taxon>Tritrichomonas</taxon>
    </lineage>
</organism>
<dbReference type="EC" id="2.7.12.1" evidence="2"/>
<keyword evidence="15" id="KW-1185">Reference proteome</keyword>
<dbReference type="PROSITE" id="PS00108">
    <property type="entry name" value="PROTEIN_KINASE_ST"/>
    <property type="match status" value="1"/>
</dbReference>
<dbReference type="Pfam" id="PF00069">
    <property type="entry name" value="Pkinase"/>
    <property type="match status" value="1"/>
</dbReference>
<comment type="catalytic activity">
    <reaction evidence="9">
        <text>L-threonyl-[protein] + ATP = O-phospho-L-threonyl-[protein] + ADP + H(+)</text>
        <dbReference type="Rhea" id="RHEA:46608"/>
        <dbReference type="Rhea" id="RHEA-COMP:11060"/>
        <dbReference type="Rhea" id="RHEA-COMP:11605"/>
        <dbReference type="ChEBI" id="CHEBI:15378"/>
        <dbReference type="ChEBI" id="CHEBI:30013"/>
        <dbReference type="ChEBI" id="CHEBI:30616"/>
        <dbReference type="ChEBI" id="CHEBI:61977"/>
        <dbReference type="ChEBI" id="CHEBI:456216"/>
        <dbReference type="EC" id="2.7.12.1"/>
    </reaction>
</comment>
<dbReference type="InterPro" id="IPR011009">
    <property type="entry name" value="Kinase-like_dom_sf"/>
</dbReference>
<keyword evidence="3 12" id="KW-0723">Serine/threonine-protein kinase</keyword>
<comment type="catalytic activity">
    <reaction evidence="8">
        <text>L-seryl-[protein] + ATP = O-phospho-L-seryl-[protein] + ADP + H(+)</text>
        <dbReference type="Rhea" id="RHEA:17989"/>
        <dbReference type="Rhea" id="RHEA-COMP:9863"/>
        <dbReference type="Rhea" id="RHEA-COMP:11604"/>
        <dbReference type="ChEBI" id="CHEBI:15378"/>
        <dbReference type="ChEBI" id="CHEBI:29999"/>
        <dbReference type="ChEBI" id="CHEBI:30616"/>
        <dbReference type="ChEBI" id="CHEBI:83421"/>
        <dbReference type="ChEBI" id="CHEBI:456216"/>
        <dbReference type="EC" id="2.7.12.1"/>
    </reaction>
</comment>
<evidence type="ECO:0000313" key="15">
    <source>
        <dbReference type="Proteomes" id="UP001470230"/>
    </source>
</evidence>
<evidence type="ECO:0000256" key="7">
    <source>
        <dbReference type="ARBA" id="ARBA00022840"/>
    </source>
</evidence>
<dbReference type="Gene3D" id="3.30.200.20">
    <property type="entry name" value="Phosphorylase Kinase, domain 1"/>
    <property type="match status" value="1"/>
</dbReference>
<evidence type="ECO:0000313" key="14">
    <source>
        <dbReference type="EMBL" id="KAK8845977.1"/>
    </source>
</evidence>
<evidence type="ECO:0000256" key="1">
    <source>
        <dbReference type="ARBA" id="ARBA00008867"/>
    </source>
</evidence>
<evidence type="ECO:0000256" key="6">
    <source>
        <dbReference type="ARBA" id="ARBA00022777"/>
    </source>
</evidence>
<dbReference type="PANTHER" id="PTHR24058:SF22">
    <property type="entry name" value="DUAL SPECIFICITY TYROSINE-PHOSPHORYLATION-REGULATED KINASE 4"/>
    <property type="match status" value="1"/>
</dbReference>
<reference evidence="14 15" key="1">
    <citation type="submission" date="2024-04" db="EMBL/GenBank/DDBJ databases">
        <title>Tritrichomonas musculus Genome.</title>
        <authorList>
            <person name="Alves-Ferreira E."/>
            <person name="Grigg M."/>
            <person name="Lorenzi H."/>
            <person name="Galac M."/>
        </authorList>
    </citation>
    <scope>NUCLEOTIDE SEQUENCE [LARGE SCALE GENOMIC DNA]</scope>
    <source>
        <strain evidence="14 15">EAF2021</strain>
    </source>
</reference>
<accession>A0ABR2HEV9</accession>
<dbReference type="InterPro" id="IPR017441">
    <property type="entry name" value="Protein_kinase_ATP_BS"/>
</dbReference>
<dbReference type="InterPro" id="IPR008271">
    <property type="entry name" value="Ser/Thr_kinase_AS"/>
</dbReference>
<dbReference type="InterPro" id="IPR042521">
    <property type="entry name" value="DYRK"/>
</dbReference>
<dbReference type="PROSITE" id="PS50011">
    <property type="entry name" value="PROTEIN_KINASE_DOM"/>
    <property type="match status" value="1"/>
</dbReference>
<evidence type="ECO:0000256" key="2">
    <source>
        <dbReference type="ARBA" id="ARBA00013203"/>
    </source>
</evidence>
<feature type="domain" description="Protein kinase" evidence="13">
    <location>
        <begin position="97"/>
        <end position="384"/>
    </location>
</feature>
<comment type="similarity">
    <text evidence="1">Belongs to the protein kinase superfamily. CMGC Ser/Thr protein kinase family. MNB/DYRK subfamily.</text>
</comment>
<evidence type="ECO:0000256" key="10">
    <source>
        <dbReference type="ARBA" id="ARBA00051680"/>
    </source>
</evidence>